<keyword evidence="2" id="KW-1185">Reference proteome</keyword>
<accession>A0A8C5MP00</accession>
<dbReference type="Proteomes" id="UP000694569">
    <property type="component" value="Unplaced"/>
</dbReference>
<organism evidence="1 2">
    <name type="scientific">Leptobrachium leishanense</name>
    <name type="common">Leishan spiny toad</name>
    <dbReference type="NCBI Taxonomy" id="445787"/>
    <lineage>
        <taxon>Eukaryota</taxon>
        <taxon>Metazoa</taxon>
        <taxon>Chordata</taxon>
        <taxon>Craniata</taxon>
        <taxon>Vertebrata</taxon>
        <taxon>Euteleostomi</taxon>
        <taxon>Amphibia</taxon>
        <taxon>Batrachia</taxon>
        <taxon>Anura</taxon>
        <taxon>Pelobatoidea</taxon>
        <taxon>Megophryidae</taxon>
        <taxon>Leptobrachium</taxon>
    </lineage>
</organism>
<reference evidence="1" key="2">
    <citation type="submission" date="2025-09" db="UniProtKB">
        <authorList>
            <consortium name="Ensembl"/>
        </authorList>
    </citation>
    <scope>IDENTIFICATION</scope>
</reference>
<proteinExistence type="predicted"/>
<name>A0A8C5MP00_9ANUR</name>
<protein>
    <submittedName>
        <fullName evidence="1">Uncharacterized protein</fullName>
    </submittedName>
</protein>
<evidence type="ECO:0000313" key="1">
    <source>
        <dbReference type="Ensembl" id="ENSLLEP00000015049.1"/>
    </source>
</evidence>
<dbReference type="Ensembl" id="ENSLLET00000015629.1">
    <property type="protein sequence ID" value="ENSLLEP00000015049.1"/>
    <property type="gene ID" value="ENSLLEG00000009582.1"/>
</dbReference>
<evidence type="ECO:0000313" key="2">
    <source>
        <dbReference type="Proteomes" id="UP000694569"/>
    </source>
</evidence>
<reference evidence="1" key="1">
    <citation type="submission" date="2025-08" db="UniProtKB">
        <authorList>
            <consortium name="Ensembl"/>
        </authorList>
    </citation>
    <scope>IDENTIFICATION</scope>
</reference>
<dbReference type="AlphaFoldDB" id="A0A8C5MP00"/>
<sequence length="77" mass="8916">MYGKLNSSKSLSCFRLGSDPRTFHIRLTAVFGVRCGFSKESIENNTQSSAEITSVVMDRLMHRRTCRPHAIKHKFWR</sequence>